<accession>A0A927L6L7</accession>
<dbReference type="GO" id="GO:0005829">
    <property type="term" value="C:cytosol"/>
    <property type="evidence" value="ECO:0007669"/>
    <property type="project" value="TreeGrafter"/>
</dbReference>
<evidence type="ECO:0000256" key="1">
    <source>
        <dbReference type="ARBA" id="ARBA00005564"/>
    </source>
</evidence>
<comment type="caution">
    <text evidence="2">The sequence shown here is derived from an EMBL/GenBank/DDBJ whole genome shotgun (WGS) entry which is preliminary data.</text>
</comment>
<sequence>MPTTSPSTGAIALLTGSYTPDSGGDGPGLAALLLDPATGRTTYDDLVKPLPVSGASFLAAHPSLDVVYSTNETEAGTVSAVARDGDGTLSPLGDPLSSGGANPCHLTVHPDGEWLLTANYGSDTAPGTVAVHRLGPDGRLLEPTDLVVHQGSGPVTGRQEGSHAHQVLVDPAGRFVLATDLGADAVFTYRLDIRAGTLERVAVNPMGAGTGPRHLAFAPGGDLVFSADELSSTVTCHRYDATDGTLTALSATPATAHDVANQPAGIVASPCGRFVWVTNRGADTVAAFRVTGITLEPLGEVPAGGTWPRGLTLAAGHLLVANQHSGTFAALRIQDDGTLTQPHPPLPAPSVVCALAL</sequence>
<dbReference type="SUPFAM" id="SSF51004">
    <property type="entry name" value="C-terminal (heme d1) domain of cytochrome cd1-nitrite reductase"/>
    <property type="match status" value="1"/>
</dbReference>
<dbReference type="Gene3D" id="2.130.10.10">
    <property type="entry name" value="YVTN repeat-like/Quinoprotein amine dehydrogenase"/>
    <property type="match status" value="1"/>
</dbReference>
<proteinExistence type="inferred from homology"/>
<evidence type="ECO:0000313" key="3">
    <source>
        <dbReference type="Proteomes" id="UP000661025"/>
    </source>
</evidence>
<dbReference type="GO" id="GO:0017057">
    <property type="term" value="F:6-phosphogluconolactonase activity"/>
    <property type="evidence" value="ECO:0007669"/>
    <property type="project" value="TreeGrafter"/>
</dbReference>
<dbReference type="EMBL" id="JACYXT010000011">
    <property type="protein sequence ID" value="MBD9726490.1"/>
    <property type="molecule type" value="Genomic_DNA"/>
</dbReference>
<dbReference type="PANTHER" id="PTHR30344:SF1">
    <property type="entry name" value="6-PHOSPHOGLUCONOLACTONASE"/>
    <property type="match status" value="1"/>
</dbReference>
<dbReference type="InterPro" id="IPR019405">
    <property type="entry name" value="Lactonase_7-beta_prop"/>
</dbReference>
<dbReference type="InterPro" id="IPR015943">
    <property type="entry name" value="WD40/YVTN_repeat-like_dom_sf"/>
</dbReference>
<dbReference type="InterPro" id="IPR011048">
    <property type="entry name" value="Haem_d1_sf"/>
</dbReference>
<reference evidence="2" key="1">
    <citation type="submission" date="2020-09" db="EMBL/GenBank/DDBJ databases">
        <title>Streptomyces canutascabiei sp. nov., which causes potato common scab and is distributed across the world.</title>
        <authorList>
            <person name="Nguyen H.P."/>
            <person name="Weisberg A.J."/>
            <person name="Chang J.H."/>
            <person name="Clarke C.R."/>
        </authorList>
    </citation>
    <scope>NUCLEOTIDE SEQUENCE</scope>
    <source>
        <strain evidence="2">ID-01-6.2a</strain>
    </source>
</reference>
<comment type="similarity">
    <text evidence="1">Belongs to the cycloisomerase 2 family.</text>
</comment>
<dbReference type="InterPro" id="IPR050282">
    <property type="entry name" value="Cycloisomerase_2"/>
</dbReference>
<dbReference type="Proteomes" id="UP000661025">
    <property type="component" value="Unassembled WGS sequence"/>
</dbReference>
<dbReference type="Pfam" id="PF10282">
    <property type="entry name" value="Lactonase"/>
    <property type="match status" value="1"/>
</dbReference>
<dbReference type="AlphaFoldDB" id="A0A927L6L7"/>
<protein>
    <submittedName>
        <fullName evidence="2">Lactonase family protein</fullName>
    </submittedName>
</protein>
<dbReference type="RefSeq" id="WP_192363148.1">
    <property type="nucleotide sequence ID" value="NZ_CP119182.1"/>
</dbReference>
<name>A0A927L6L7_9ACTN</name>
<dbReference type="PANTHER" id="PTHR30344">
    <property type="entry name" value="6-PHOSPHOGLUCONOLACTONASE-RELATED"/>
    <property type="match status" value="1"/>
</dbReference>
<dbReference type="GeneID" id="79936661"/>
<evidence type="ECO:0000313" key="2">
    <source>
        <dbReference type="EMBL" id="MBD9726490.1"/>
    </source>
</evidence>
<gene>
    <name evidence="2" type="ORF">IHE70_25430</name>
</gene>
<organism evidence="2 3">
    <name type="scientific">Streptomyces caniscabiei</name>
    <dbReference type="NCBI Taxonomy" id="2746961"/>
    <lineage>
        <taxon>Bacteria</taxon>
        <taxon>Bacillati</taxon>
        <taxon>Actinomycetota</taxon>
        <taxon>Actinomycetes</taxon>
        <taxon>Kitasatosporales</taxon>
        <taxon>Streptomycetaceae</taxon>
        <taxon>Streptomyces</taxon>
    </lineage>
</organism>